<organism evidence="2">
    <name type="scientific">uncultured Blastococcus sp</name>
    <dbReference type="NCBI Taxonomy" id="217144"/>
    <lineage>
        <taxon>Bacteria</taxon>
        <taxon>Bacillati</taxon>
        <taxon>Actinomycetota</taxon>
        <taxon>Actinomycetes</taxon>
        <taxon>Geodermatophilales</taxon>
        <taxon>Geodermatophilaceae</taxon>
        <taxon>Blastococcus</taxon>
        <taxon>environmental samples</taxon>
    </lineage>
</organism>
<feature type="region of interest" description="Disordered" evidence="1">
    <location>
        <begin position="31"/>
        <end position="77"/>
    </location>
</feature>
<feature type="region of interest" description="Disordered" evidence="1">
    <location>
        <begin position="187"/>
        <end position="341"/>
    </location>
</feature>
<feature type="non-terminal residue" evidence="2">
    <location>
        <position position="341"/>
    </location>
</feature>
<keyword evidence="2" id="KW-0413">Isomerase</keyword>
<evidence type="ECO:0000256" key="1">
    <source>
        <dbReference type="SAM" id="MobiDB-lite"/>
    </source>
</evidence>
<name>A0A6J4IZQ7_9ACTN</name>
<evidence type="ECO:0000313" key="2">
    <source>
        <dbReference type="EMBL" id="CAA9263708.1"/>
    </source>
</evidence>
<dbReference type="EMBL" id="CADCTN010000193">
    <property type="protein sequence ID" value="CAA9263708.1"/>
    <property type="molecule type" value="Genomic_DNA"/>
</dbReference>
<dbReference type="AlphaFoldDB" id="A0A6J4IZQ7"/>
<feature type="compositionally biased region" description="Basic residues" evidence="1">
    <location>
        <begin position="45"/>
        <end position="63"/>
    </location>
</feature>
<sequence>AEGARLRLRRFHRWLRRRGAAAPRLLGDRDRRPLEVRPGGQVLRRPPRLPARRRRCPGHRAAHRPPSGVRPLRRGGRAHRRHLLLPRLRLRPARRQRADHGLLLRRLAGRAPRRPAAEGDLHQLLDGVRVGRGMAVGRGLRAADPPATVVLRLPEARRRVLRPGCLGPVPAPVHDRASLQLRRCRRGPCTGRRRGEQRQREAGDEPRRSRPRPEGVEGAGPPARPRRRHAGPALHLRRRPGAGHRDGDGTPRGPQRGLQPLHRPGDVGHRARRGHLAQGEGGRGTPDACLRPGVRARRPAPRAVDGEGRAGSRVQGDDHDGRHARRGDPLDREGTRRGHHL</sequence>
<feature type="compositionally biased region" description="Basic and acidic residues" evidence="1">
    <location>
        <begin position="304"/>
        <end position="341"/>
    </location>
</feature>
<accession>A0A6J4IZQ7</accession>
<feature type="non-terminal residue" evidence="2">
    <location>
        <position position="1"/>
    </location>
</feature>
<feature type="compositionally biased region" description="Basic and acidic residues" evidence="1">
    <location>
        <begin position="193"/>
        <end position="215"/>
    </location>
</feature>
<feature type="compositionally biased region" description="Basic residues" evidence="1">
    <location>
        <begin position="224"/>
        <end position="242"/>
    </location>
</feature>
<dbReference type="GO" id="GO:0003978">
    <property type="term" value="F:UDP-glucose 4-epimerase activity"/>
    <property type="evidence" value="ECO:0007669"/>
    <property type="project" value="UniProtKB-EC"/>
</dbReference>
<dbReference type="EC" id="5.1.3.2" evidence="2"/>
<protein>
    <submittedName>
        <fullName evidence="2">UDP-glucose 4-epimerase</fullName>
        <ecNumber evidence="2">5.1.3.2</ecNumber>
    </submittedName>
</protein>
<gene>
    <name evidence="2" type="ORF">AVDCRST_MAG52-2745</name>
</gene>
<proteinExistence type="predicted"/>
<reference evidence="2" key="1">
    <citation type="submission" date="2020-02" db="EMBL/GenBank/DDBJ databases">
        <authorList>
            <person name="Meier V. D."/>
        </authorList>
    </citation>
    <scope>NUCLEOTIDE SEQUENCE</scope>
    <source>
        <strain evidence="2">AVDCRST_MAG52</strain>
    </source>
</reference>